<evidence type="ECO:0000313" key="3">
    <source>
        <dbReference type="Proteomes" id="UP000000305"/>
    </source>
</evidence>
<dbReference type="HOGENOM" id="CLU_1231015_0_0_1"/>
<name>E9HP17_DAPPU</name>
<keyword evidence="3" id="KW-1185">Reference proteome</keyword>
<evidence type="ECO:0000256" key="1">
    <source>
        <dbReference type="SAM" id="MobiDB-lite"/>
    </source>
</evidence>
<evidence type="ECO:0000313" key="2">
    <source>
        <dbReference type="EMBL" id="EFX66484.1"/>
    </source>
</evidence>
<gene>
    <name evidence="2" type="ORF">DAPPUDRAFT_332123</name>
</gene>
<dbReference type="Proteomes" id="UP000000305">
    <property type="component" value="Unassembled WGS sequence"/>
</dbReference>
<sequence length="225" mass="25236">MANTGYPNTGYPTLGTPNLLPLENALRRRLAEKLKCVCSQLCPMSSPVWVRILIGFISWLPLKASVIVDALYGSNYKDFNMGLLRRRLQNHTEPETKTGEKIGKKKRSIVVKPSGESHHIDRLVLKTGSQIKNEDQVIVSQKMFKALNHPSSDMGWQVRPKEKPPAPQSQLMQEDGGVFSQGVADKSSRCWKKEMQLSQTVEFLKGETVEFLKGETVAMVTPENI</sequence>
<organism evidence="2 3">
    <name type="scientific">Daphnia pulex</name>
    <name type="common">Water flea</name>
    <dbReference type="NCBI Taxonomy" id="6669"/>
    <lineage>
        <taxon>Eukaryota</taxon>
        <taxon>Metazoa</taxon>
        <taxon>Ecdysozoa</taxon>
        <taxon>Arthropoda</taxon>
        <taxon>Crustacea</taxon>
        <taxon>Branchiopoda</taxon>
        <taxon>Diplostraca</taxon>
        <taxon>Cladocera</taxon>
        <taxon>Anomopoda</taxon>
        <taxon>Daphniidae</taxon>
        <taxon>Daphnia</taxon>
    </lineage>
</organism>
<protein>
    <submittedName>
        <fullName evidence="2">Uncharacterized protein</fullName>
    </submittedName>
</protein>
<dbReference type="EMBL" id="GL732702">
    <property type="protein sequence ID" value="EFX66484.1"/>
    <property type="molecule type" value="Genomic_DNA"/>
</dbReference>
<reference evidence="2 3" key="1">
    <citation type="journal article" date="2011" name="Science">
        <title>The ecoresponsive genome of Daphnia pulex.</title>
        <authorList>
            <person name="Colbourne J.K."/>
            <person name="Pfrender M.E."/>
            <person name="Gilbert D."/>
            <person name="Thomas W.K."/>
            <person name="Tucker A."/>
            <person name="Oakley T.H."/>
            <person name="Tokishita S."/>
            <person name="Aerts A."/>
            <person name="Arnold G.J."/>
            <person name="Basu M.K."/>
            <person name="Bauer D.J."/>
            <person name="Caceres C.E."/>
            <person name="Carmel L."/>
            <person name="Casola C."/>
            <person name="Choi J.H."/>
            <person name="Detter J.C."/>
            <person name="Dong Q."/>
            <person name="Dusheyko S."/>
            <person name="Eads B.D."/>
            <person name="Frohlich T."/>
            <person name="Geiler-Samerotte K.A."/>
            <person name="Gerlach D."/>
            <person name="Hatcher P."/>
            <person name="Jogdeo S."/>
            <person name="Krijgsveld J."/>
            <person name="Kriventseva E.V."/>
            <person name="Kultz D."/>
            <person name="Laforsch C."/>
            <person name="Lindquist E."/>
            <person name="Lopez J."/>
            <person name="Manak J.R."/>
            <person name="Muller J."/>
            <person name="Pangilinan J."/>
            <person name="Patwardhan R.P."/>
            <person name="Pitluck S."/>
            <person name="Pritham E.J."/>
            <person name="Rechtsteiner A."/>
            <person name="Rho M."/>
            <person name="Rogozin I.B."/>
            <person name="Sakarya O."/>
            <person name="Salamov A."/>
            <person name="Schaack S."/>
            <person name="Shapiro H."/>
            <person name="Shiga Y."/>
            <person name="Skalitzky C."/>
            <person name="Smith Z."/>
            <person name="Souvorov A."/>
            <person name="Sung W."/>
            <person name="Tang Z."/>
            <person name="Tsuchiya D."/>
            <person name="Tu H."/>
            <person name="Vos H."/>
            <person name="Wang M."/>
            <person name="Wolf Y.I."/>
            <person name="Yamagata H."/>
            <person name="Yamada T."/>
            <person name="Ye Y."/>
            <person name="Shaw J.R."/>
            <person name="Andrews J."/>
            <person name="Crease T.J."/>
            <person name="Tang H."/>
            <person name="Lucas S.M."/>
            <person name="Robertson H.M."/>
            <person name="Bork P."/>
            <person name="Koonin E.V."/>
            <person name="Zdobnov E.M."/>
            <person name="Grigoriev I.V."/>
            <person name="Lynch M."/>
            <person name="Boore J.L."/>
        </authorList>
    </citation>
    <scope>NUCLEOTIDE SEQUENCE [LARGE SCALE GENOMIC DNA]</scope>
</reference>
<dbReference type="AlphaFoldDB" id="E9HP17"/>
<proteinExistence type="predicted"/>
<dbReference type="InParanoid" id="E9HP17"/>
<accession>E9HP17</accession>
<dbReference type="KEGG" id="dpx:DAPPUDRAFT_332123"/>
<feature type="region of interest" description="Disordered" evidence="1">
    <location>
        <begin position="150"/>
        <end position="172"/>
    </location>
</feature>